<dbReference type="Proteomes" id="UP000030764">
    <property type="component" value="Unassembled WGS sequence"/>
</dbReference>
<dbReference type="GO" id="GO:0006302">
    <property type="term" value="P:double-strand break repair"/>
    <property type="evidence" value="ECO:0007669"/>
    <property type="project" value="TreeGrafter"/>
</dbReference>
<keyword evidence="9" id="KW-0234">DNA repair</keyword>
<dbReference type="GO" id="GO:0003697">
    <property type="term" value="F:single-stranded DNA binding"/>
    <property type="evidence" value="ECO:0007669"/>
    <property type="project" value="TreeGrafter"/>
</dbReference>
<accession>A0A085LW14</accession>
<dbReference type="CDD" id="cd09080">
    <property type="entry name" value="TDP2"/>
    <property type="match status" value="1"/>
</dbReference>
<keyword evidence="8" id="KW-0460">Magnesium</keyword>
<evidence type="ECO:0000256" key="10">
    <source>
        <dbReference type="ARBA" id="ARBA00023242"/>
    </source>
</evidence>
<evidence type="ECO:0000256" key="3">
    <source>
        <dbReference type="ARBA" id="ARBA00004123"/>
    </source>
</evidence>
<dbReference type="InterPro" id="IPR036691">
    <property type="entry name" value="Endo/exonu/phosph_ase_sf"/>
</dbReference>
<evidence type="ECO:0000256" key="5">
    <source>
        <dbReference type="ARBA" id="ARBA00022723"/>
    </source>
</evidence>
<dbReference type="Gene3D" id="3.60.10.10">
    <property type="entry name" value="Endonuclease/exonuclease/phosphatase"/>
    <property type="match status" value="1"/>
</dbReference>
<dbReference type="Pfam" id="PF22566">
    <property type="entry name" value="UBA_8"/>
    <property type="match status" value="1"/>
</dbReference>
<dbReference type="InterPro" id="IPR054109">
    <property type="entry name" value="UBA_8"/>
</dbReference>
<dbReference type="SUPFAM" id="SSF46934">
    <property type="entry name" value="UBA-like"/>
    <property type="match status" value="1"/>
</dbReference>
<dbReference type="AlphaFoldDB" id="A0A085LW14"/>
<reference evidence="12 13" key="1">
    <citation type="journal article" date="2014" name="Nat. Genet.">
        <title>Genome and transcriptome of the porcine whipworm Trichuris suis.</title>
        <authorList>
            <person name="Jex A.R."/>
            <person name="Nejsum P."/>
            <person name="Schwarz E.M."/>
            <person name="Hu L."/>
            <person name="Young N.D."/>
            <person name="Hall R.S."/>
            <person name="Korhonen P.K."/>
            <person name="Liao S."/>
            <person name="Thamsborg S."/>
            <person name="Xia J."/>
            <person name="Xu P."/>
            <person name="Wang S."/>
            <person name="Scheerlinck J.P."/>
            <person name="Hofmann A."/>
            <person name="Sternberg P.W."/>
            <person name="Wang J."/>
            <person name="Gasser R.B."/>
        </authorList>
    </citation>
    <scope>NUCLEOTIDE SEQUENCE [LARGE SCALE GENOMIC DNA]</scope>
    <source>
        <strain evidence="12">DCEP-RM93M</strain>
    </source>
</reference>
<feature type="domain" description="UBA-like" evidence="11">
    <location>
        <begin position="22"/>
        <end position="58"/>
    </location>
</feature>
<protein>
    <recommendedName>
        <fullName evidence="11">UBA-like domain-containing protein</fullName>
    </recommendedName>
</protein>
<evidence type="ECO:0000256" key="7">
    <source>
        <dbReference type="ARBA" id="ARBA00022801"/>
    </source>
</evidence>
<dbReference type="GO" id="GO:0005737">
    <property type="term" value="C:cytoplasm"/>
    <property type="evidence" value="ECO:0007669"/>
    <property type="project" value="TreeGrafter"/>
</dbReference>
<dbReference type="EMBL" id="KL363277">
    <property type="protein sequence ID" value="KFD49160.1"/>
    <property type="molecule type" value="Genomic_DNA"/>
</dbReference>
<dbReference type="SUPFAM" id="SSF56219">
    <property type="entry name" value="DNase I-like"/>
    <property type="match status" value="1"/>
</dbReference>
<evidence type="ECO:0000313" key="13">
    <source>
        <dbReference type="Proteomes" id="UP000030764"/>
    </source>
</evidence>
<evidence type="ECO:0000259" key="11">
    <source>
        <dbReference type="Pfam" id="PF22566"/>
    </source>
</evidence>
<evidence type="ECO:0000256" key="6">
    <source>
        <dbReference type="ARBA" id="ARBA00022763"/>
    </source>
</evidence>
<keyword evidence="4" id="KW-0540">Nuclease</keyword>
<keyword evidence="6" id="KW-0227">DNA damage</keyword>
<evidence type="ECO:0000256" key="4">
    <source>
        <dbReference type="ARBA" id="ARBA00022722"/>
    </source>
</evidence>
<dbReference type="InterPro" id="IPR051547">
    <property type="entry name" value="TDP2-like"/>
</dbReference>
<evidence type="ECO:0000313" key="12">
    <source>
        <dbReference type="EMBL" id="KFD49160.1"/>
    </source>
</evidence>
<proteinExistence type="predicted"/>
<comment type="cofactor">
    <cofactor evidence="2">
        <name>Mg(2+)</name>
        <dbReference type="ChEBI" id="CHEBI:18420"/>
    </cofactor>
</comment>
<organism evidence="12 13">
    <name type="scientific">Trichuris suis</name>
    <name type="common">pig whipworm</name>
    <dbReference type="NCBI Taxonomy" id="68888"/>
    <lineage>
        <taxon>Eukaryota</taxon>
        <taxon>Metazoa</taxon>
        <taxon>Ecdysozoa</taxon>
        <taxon>Nematoda</taxon>
        <taxon>Enoplea</taxon>
        <taxon>Dorylaimia</taxon>
        <taxon>Trichinellida</taxon>
        <taxon>Trichuridae</taxon>
        <taxon>Trichuris</taxon>
    </lineage>
</organism>
<evidence type="ECO:0000256" key="1">
    <source>
        <dbReference type="ARBA" id="ARBA00001936"/>
    </source>
</evidence>
<evidence type="ECO:0000256" key="2">
    <source>
        <dbReference type="ARBA" id="ARBA00001946"/>
    </source>
</evidence>
<keyword evidence="7" id="KW-0378">Hydrolase</keyword>
<keyword evidence="5" id="KW-0479">Metal-binding</keyword>
<dbReference type="GO" id="GO:0004518">
    <property type="term" value="F:nuclease activity"/>
    <property type="evidence" value="ECO:0007669"/>
    <property type="project" value="UniProtKB-KW"/>
</dbReference>
<comment type="subcellular location">
    <subcellularLocation>
        <location evidence="3">Nucleus</location>
    </subcellularLocation>
</comment>
<sequence length="344" mass="38755">MSSTDCSENDVPDERTCFRLCNEFAELTQTDSACGHFFLQNCSWDLSVAVSYFLDKNHAQFVDDSSPAGTPKRFSLLSWNIDGLDPHSVKSRASAVADIILELVCALDLIGRASFGCCRTMPTAVFLQEVVEENLLVLREKLSSDYEELSRETPCNYFTKTFLHRNSAYCEATQVVPFEESRMGRDMMVAQVTLFGEVQCCLVNAHLESGRQYSEVRKKQLSTAFSLMHAADSSVNIFFGGDLNLRDHEIQTVPEGIVDLWRANGSPAGEKYTWDSTKNDNIASKGVAGKSYRPRCRFDRIYMKHSTPRLMTPTEFKLVGKRVIRSSLCYPSDHFGILCCFQLL</sequence>
<dbReference type="PANTHER" id="PTHR15822:SF4">
    <property type="entry name" value="TYROSYL-DNA PHOSPHODIESTERASE 2"/>
    <property type="match status" value="1"/>
</dbReference>
<dbReference type="GO" id="GO:0016605">
    <property type="term" value="C:PML body"/>
    <property type="evidence" value="ECO:0007669"/>
    <property type="project" value="TreeGrafter"/>
</dbReference>
<evidence type="ECO:0000256" key="9">
    <source>
        <dbReference type="ARBA" id="ARBA00023204"/>
    </source>
</evidence>
<keyword evidence="10" id="KW-0539">Nucleus</keyword>
<dbReference type="OrthoDB" id="9975959at2759"/>
<dbReference type="GO" id="GO:0070260">
    <property type="term" value="F:5'-tyrosyl-DNA phosphodiesterase activity"/>
    <property type="evidence" value="ECO:0007669"/>
    <property type="project" value="TreeGrafter"/>
</dbReference>
<comment type="cofactor">
    <cofactor evidence="1">
        <name>Mn(2+)</name>
        <dbReference type="ChEBI" id="CHEBI:29035"/>
    </cofactor>
</comment>
<dbReference type="PANTHER" id="PTHR15822">
    <property type="entry name" value="TRAF AND TNF RECEPTOR-ASSOCIATED PROTEIN"/>
    <property type="match status" value="1"/>
</dbReference>
<name>A0A085LW14_9BILA</name>
<gene>
    <name evidence="12" type="ORF">M513_09984</name>
</gene>
<keyword evidence="13" id="KW-1185">Reference proteome</keyword>
<evidence type="ECO:0000256" key="8">
    <source>
        <dbReference type="ARBA" id="ARBA00022842"/>
    </source>
</evidence>
<dbReference type="Gene3D" id="1.10.8.10">
    <property type="entry name" value="DNA helicase RuvA subunit, C-terminal domain"/>
    <property type="match status" value="1"/>
</dbReference>
<dbReference type="GO" id="GO:0046872">
    <property type="term" value="F:metal ion binding"/>
    <property type="evidence" value="ECO:0007669"/>
    <property type="project" value="UniProtKB-KW"/>
</dbReference>
<dbReference type="InterPro" id="IPR009060">
    <property type="entry name" value="UBA-like_sf"/>
</dbReference>